<dbReference type="PRINTS" id="PR00998">
    <property type="entry name" value="CRBOXYPTASET"/>
</dbReference>
<reference evidence="11 12" key="1">
    <citation type="submission" date="2019-09" db="EMBL/GenBank/DDBJ databases">
        <title>Parvibaculum sedimenti sp. nov., isolated from sediment.</title>
        <authorList>
            <person name="Wang Y."/>
        </authorList>
    </citation>
    <scope>NUCLEOTIDE SEQUENCE [LARGE SCALE GENOMIC DNA]</scope>
    <source>
        <strain evidence="11 12">HXT-9</strain>
    </source>
</reference>
<evidence type="ECO:0000313" key="11">
    <source>
        <dbReference type="EMBL" id="KAB7739868.1"/>
    </source>
</evidence>
<comment type="function">
    <text evidence="8">Broad specificity carboxypetidase that releases amino acids sequentially from the C-terminus, including neutral, aromatic, polar and basic residues.</text>
</comment>
<dbReference type="GO" id="GO:0006508">
    <property type="term" value="P:proteolysis"/>
    <property type="evidence" value="ECO:0007669"/>
    <property type="project" value="UniProtKB-UniRule"/>
</dbReference>
<dbReference type="PIRSF" id="PIRSF006615">
    <property type="entry name" value="Zn_crbxpep_Taq"/>
    <property type="match status" value="1"/>
</dbReference>
<dbReference type="Proteomes" id="UP000468901">
    <property type="component" value="Unassembled WGS sequence"/>
</dbReference>
<organism evidence="11 12">
    <name type="scientific">Parvibaculum sedimenti</name>
    <dbReference type="NCBI Taxonomy" id="2608632"/>
    <lineage>
        <taxon>Bacteria</taxon>
        <taxon>Pseudomonadati</taxon>
        <taxon>Pseudomonadota</taxon>
        <taxon>Alphaproteobacteria</taxon>
        <taxon>Hyphomicrobiales</taxon>
        <taxon>Parvibaculaceae</taxon>
        <taxon>Parvibaculum</taxon>
    </lineage>
</organism>
<evidence type="ECO:0000256" key="6">
    <source>
        <dbReference type="ARBA" id="ARBA00052755"/>
    </source>
</evidence>
<dbReference type="EMBL" id="WESC01000008">
    <property type="protein sequence ID" value="KAB7739868.1"/>
    <property type="molecule type" value="Genomic_DNA"/>
</dbReference>
<keyword evidence="5 8" id="KW-0482">Metalloprotease</keyword>
<sequence>MNALNSISAYETLKSRFHRLAALQGAQSVLHWDRATMMPEGGAKARAEQQAALAMICHDMLTSPQLAELVASAEETASSLPEWDRANLAEMRRLLVHANATPADLVERLARQRSETEMVWRHARAANDYASLAPGLDKLISLAREQAAAKADALGLDPYDALLDGYDPGRRSVEIDRLFAELESFLPSLLQEVMKAQKAAPQPLAIEGPFPIALQEKLGREIMGVLGFDFQHGRLDVSHHPFSGGVPDDSRITTRYDESDFTESLMGIIHETGHSLYERGLPEEWRHQPVGRSRGMTIHESQSLLFEMQAARSSAFVGWLTPRLKAAFGGEGPAWSPENLLRHYRKVGPSLIRVQADEVTYPLHVILRYRLERAMIAGELGAADLPAAWNEGMRRYLGITPPDDASGCMQDIHWPSGSFGYFPTYTLGALAAAQLFAAAKTAVPGLEEALGRGDVAPLLGWIRENVHGRGSSLMPDDIIASATGGPLGTGAFRRHIEVRYLGR</sequence>
<dbReference type="PANTHER" id="PTHR34217">
    <property type="entry name" value="METAL-DEPENDENT CARBOXYPEPTIDASE"/>
    <property type="match status" value="1"/>
</dbReference>
<evidence type="ECO:0000256" key="4">
    <source>
        <dbReference type="ARBA" id="ARBA00022801"/>
    </source>
</evidence>
<evidence type="ECO:0000256" key="5">
    <source>
        <dbReference type="ARBA" id="ARBA00023049"/>
    </source>
</evidence>
<comment type="cofactor">
    <cofactor evidence="9">
        <name>Zn(2+)</name>
        <dbReference type="ChEBI" id="CHEBI:29105"/>
    </cofactor>
    <text evidence="9">Binds 1 zinc ion per subunit.</text>
</comment>
<dbReference type="RefSeq" id="WP_152216249.1">
    <property type="nucleotide sequence ID" value="NZ_JBAQYD010000110.1"/>
</dbReference>
<dbReference type="CDD" id="cd06460">
    <property type="entry name" value="M32_Taq"/>
    <property type="match status" value="1"/>
</dbReference>
<dbReference type="PROSITE" id="PS52034">
    <property type="entry name" value="PEPTIDASE_M32"/>
    <property type="match status" value="1"/>
</dbReference>
<evidence type="ECO:0000256" key="1">
    <source>
        <dbReference type="ARBA" id="ARBA00022645"/>
    </source>
</evidence>
<feature type="binding site" evidence="9">
    <location>
        <position position="270"/>
    </location>
    <ligand>
        <name>Zn(2+)</name>
        <dbReference type="ChEBI" id="CHEBI:29105"/>
        <note>catalytic</note>
    </ligand>
</feature>
<accession>A0A6N6VGP1</accession>
<dbReference type="SUPFAM" id="SSF55486">
    <property type="entry name" value="Metalloproteases ('zincins'), catalytic domain"/>
    <property type="match status" value="1"/>
</dbReference>
<feature type="binding site" evidence="9">
    <location>
        <position position="274"/>
    </location>
    <ligand>
        <name>Zn(2+)</name>
        <dbReference type="ChEBI" id="CHEBI:29105"/>
        <note>catalytic</note>
    </ligand>
</feature>
<keyword evidence="9" id="KW-0862">Zinc</keyword>
<feature type="active site" description="Proton donor/acceptor" evidence="10">
    <location>
        <position position="271"/>
    </location>
</feature>
<name>A0A6N6VGP1_9HYPH</name>
<keyword evidence="3 8" id="KW-0479">Metal-binding</keyword>
<evidence type="ECO:0000313" key="12">
    <source>
        <dbReference type="Proteomes" id="UP000468901"/>
    </source>
</evidence>
<dbReference type="PANTHER" id="PTHR34217:SF1">
    <property type="entry name" value="CARBOXYPEPTIDASE 1"/>
    <property type="match status" value="1"/>
</dbReference>
<keyword evidence="4 8" id="KW-0378">Hydrolase</keyword>
<comment type="caution">
    <text evidence="11">The sequence shown here is derived from an EMBL/GenBank/DDBJ whole genome shotgun (WGS) entry which is preliminary data.</text>
</comment>
<evidence type="ECO:0000256" key="10">
    <source>
        <dbReference type="PIRSR" id="PIRSR006615-2"/>
    </source>
</evidence>
<dbReference type="FunFam" id="1.10.1370.30:FF:000003">
    <property type="entry name" value="Thermostable carboxypeptidase 1"/>
    <property type="match status" value="1"/>
</dbReference>
<comment type="catalytic activity">
    <reaction evidence="6 8">
        <text>Release of a C-terminal amino acid with broad specificity, except for -Pro.</text>
        <dbReference type="EC" id="3.4.17.19"/>
    </reaction>
</comment>
<evidence type="ECO:0000256" key="2">
    <source>
        <dbReference type="ARBA" id="ARBA00022670"/>
    </source>
</evidence>
<keyword evidence="12" id="KW-1185">Reference proteome</keyword>
<comment type="similarity">
    <text evidence="7 8">Belongs to the peptidase M32 family.</text>
</comment>
<dbReference type="GO" id="GO:0004181">
    <property type="term" value="F:metallocarboxypeptidase activity"/>
    <property type="evidence" value="ECO:0007669"/>
    <property type="project" value="UniProtKB-UniRule"/>
</dbReference>
<keyword evidence="2 8" id="KW-0645">Protease</keyword>
<dbReference type="EC" id="3.4.17.19" evidence="8"/>
<dbReference type="Gene3D" id="1.10.1370.30">
    <property type="match status" value="1"/>
</dbReference>
<dbReference type="InterPro" id="IPR001333">
    <property type="entry name" value="Peptidase_M32_Taq"/>
</dbReference>
<evidence type="ECO:0000256" key="8">
    <source>
        <dbReference type="PIRNR" id="PIRNR006615"/>
    </source>
</evidence>
<evidence type="ECO:0000256" key="9">
    <source>
        <dbReference type="PIRSR" id="PIRSR006615-1"/>
    </source>
</evidence>
<evidence type="ECO:0000256" key="3">
    <source>
        <dbReference type="ARBA" id="ARBA00022723"/>
    </source>
</evidence>
<proteinExistence type="inferred from homology"/>
<feature type="binding site" evidence="9">
    <location>
        <position position="300"/>
    </location>
    <ligand>
        <name>Zn(2+)</name>
        <dbReference type="ChEBI" id="CHEBI:29105"/>
        <note>catalytic</note>
    </ligand>
</feature>
<protein>
    <recommendedName>
        <fullName evidence="8">Metal-dependent carboxypeptidase</fullName>
        <ecNumber evidence="8">3.4.17.19</ecNumber>
    </recommendedName>
</protein>
<evidence type="ECO:0000256" key="7">
    <source>
        <dbReference type="ARBA" id="ARBA00061580"/>
    </source>
</evidence>
<dbReference type="AlphaFoldDB" id="A0A6N6VGP1"/>
<gene>
    <name evidence="11" type="ORF">F2P47_10160</name>
</gene>
<keyword evidence="1 8" id="KW-0121">Carboxypeptidase</keyword>
<dbReference type="GO" id="GO:0008270">
    <property type="term" value="F:zinc ion binding"/>
    <property type="evidence" value="ECO:0007669"/>
    <property type="project" value="UniProtKB-ARBA"/>
</dbReference>
<dbReference type="Pfam" id="PF02074">
    <property type="entry name" value="Peptidase_M32"/>
    <property type="match status" value="1"/>
</dbReference>